<accession>R4JB10</accession>
<name>R4JB10_TOXGO</name>
<proteinExistence type="predicted"/>
<reference evidence="1" key="1">
    <citation type="submission" date="2013-02" db="EMBL/GenBank/DDBJ databases">
        <title>Partial sequence of B1 gene of Toxoplasma gondii.</title>
        <authorList>
            <person name="Kumar D."/>
            <person name="Baidya S."/>
            <person name="Ghosh J.D."/>
            <person name="Das P.K."/>
            <person name="Ralte L."/>
            <person name="Pandit S."/>
            <person name="Jana C."/>
        </authorList>
    </citation>
    <scope>NUCLEOTIDE SEQUENCE</scope>
    <source>
        <strain evidence="1">RH</strain>
    </source>
</reference>
<protein>
    <submittedName>
        <fullName evidence="1">B1</fullName>
    </submittedName>
</protein>
<dbReference type="EMBL" id="KC607827">
    <property type="protein sequence ID" value="AGK83127.1"/>
    <property type="molecule type" value="Genomic_DNA"/>
</dbReference>
<dbReference type="AlphaFoldDB" id="R4JB10"/>
<sequence>MSICATLVYSQIGRLQSIVDHERFKEQEKK</sequence>
<feature type="non-terminal residue" evidence="1">
    <location>
        <position position="30"/>
    </location>
</feature>
<evidence type="ECO:0000313" key="1">
    <source>
        <dbReference type="EMBL" id="AGK83127.1"/>
    </source>
</evidence>
<organism evidence="1">
    <name type="scientific">Toxoplasma gondii</name>
    <dbReference type="NCBI Taxonomy" id="5811"/>
    <lineage>
        <taxon>Eukaryota</taxon>
        <taxon>Sar</taxon>
        <taxon>Alveolata</taxon>
        <taxon>Apicomplexa</taxon>
        <taxon>Conoidasida</taxon>
        <taxon>Coccidia</taxon>
        <taxon>Eucoccidiorida</taxon>
        <taxon>Eimeriorina</taxon>
        <taxon>Sarcocystidae</taxon>
        <taxon>Toxoplasma</taxon>
    </lineage>
</organism>